<proteinExistence type="predicted"/>
<accession>A0A347ZP80</accession>
<dbReference type="Gene3D" id="1.20.1260.10">
    <property type="match status" value="1"/>
</dbReference>
<sequence>MKKIILSTLLLISIPFSVACSNIPDAAVSAQPNHSTVEPAALVLENTPGAAAVTGILSDQETTDLLYMREEEKLAHDVYINLYDKWGLPVFSNIASSESTHTASVLTLLNRYGIADPALGLAEGQFQNADLQALYDTLTKQGSLSLGDALKVGAAIEEIDILDLQDTIANTTQADIRLVYENLLAGSSNHLRAFVNTLQQTGETYQPQYLSAEEYQAILAGANSNGMGYGAQGQPGGRGQRGPNGN</sequence>
<feature type="signal peptide" evidence="1">
    <location>
        <begin position="1"/>
        <end position="19"/>
    </location>
</feature>
<dbReference type="AlphaFoldDB" id="A0A347ZP80"/>
<dbReference type="SUPFAM" id="SSF47240">
    <property type="entry name" value="Ferritin-like"/>
    <property type="match status" value="1"/>
</dbReference>
<evidence type="ECO:0000259" key="2">
    <source>
        <dbReference type="Pfam" id="PF09968"/>
    </source>
</evidence>
<reference evidence="3 4" key="1">
    <citation type="submission" date="2018-08" db="EMBL/GenBank/DDBJ databases">
        <title>Genomic Encyclopedia of Type Strains, Phase IV (KMG-IV): sequencing the most valuable type-strain genomes for metagenomic binning, comparative biology and taxonomic classification.</title>
        <authorList>
            <person name="Goeker M."/>
        </authorList>
    </citation>
    <scope>NUCLEOTIDE SEQUENCE [LARGE SCALE GENOMIC DNA]</scope>
    <source>
        <strain evidence="3 4">DSM 23923</strain>
    </source>
</reference>
<evidence type="ECO:0000313" key="3">
    <source>
        <dbReference type="EMBL" id="REG08712.1"/>
    </source>
</evidence>
<comment type="caution">
    <text evidence="3">The sequence shown here is derived from an EMBL/GenBank/DDBJ whole genome shotgun (WGS) entry which is preliminary data.</text>
</comment>
<feature type="domain" description="DUF2202" evidence="2">
    <location>
        <begin position="63"/>
        <end position="220"/>
    </location>
</feature>
<dbReference type="Pfam" id="PF09968">
    <property type="entry name" value="DUF2202"/>
    <property type="match status" value="1"/>
</dbReference>
<dbReference type="EMBL" id="QUMS01000002">
    <property type="protein sequence ID" value="REG08712.1"/>
    <property type="molecule type" value="Genomic_DNA"/>
</dbReference>
<dbReference type="InterPro" id="IPR019243">
    <property type="entry name" value="DUF2202"/>
</dbReference>
<dbReference type="RefSeq" id="WP_198418379.1">
    <property type="nucleotide sequence ID" value="NZ_AP018437.1"/>
</dbReference>
<name>A0A347ZP80_9CHLR</name>
<gene>
    <name evidence="3" type="ORF">DFR64_2087</name>
</gene>
<dbReference type="InterPro" id="IPR009078">
    <property type="entry name" value="Ferritin-like_SF"/>
</dbReference>
<dbReference type="Proteomes" id="UP000256388">
    <property type="component" value="Unassembled WGS sequence"/>
</dbReference>
<keyword evidence="4" id="KW-1185">Reference proteome</keyword>
<dbReference type="InterPro" id="IPR012347">
    <property type="entry name" value="Ferritin-like"/>
</dbReference>
<evidence type="ECO:0000256" key="1">
    <source>
        <dbReference type="SAM" id="SignalP"/>
    </source>
</evidence>
<dbReference type="PROSITE" id="PS51257">
    <property type="entry name" value="PROKAR_LIPOPROTEIN"/>
    <property type="match status" value="1"/>
</dbReference>
<feature type="chain" id="PRO_5030063556" description="DUF2202 domain-containing protein" evidence="1">
    <location>
        <begin position="20"/>
        <end position="246"/>
    </location>
</feature>
<organism evidence="3 4">
    <name type="scientific">Pelolinea submarina</name>
    <dbReference type="NCBI Taxonomy" id="913107"/>
    <lineage>
        <taxon>Bacteria</taxon>
        <taxon>Bacillati</taxon>
        <taxon>Chloroflexota</taxon>
        <taxon>Anaerolineae</taxon>
        <taxon>Anaerolineales</taxon>
        <taxon>Anaerolineaceae</taxon>
        <taxon>Pelolinea</taxon>
    </lineage>
</organism>
<keyword evidence="1" id="KW-0732">Signal</keyword>
<dbReference type="CDD" id="cd01048">
    <property type="entry name" value="Ferritin_like_AB2"/>
    <property type="match status" value="1"/>
</dbReference>
<protein>
    <recommendedName>
        <fullName evidence="2">DUF2202 domain-containing protein</fullName>
    </recommendedName>
</protein>
<evidence type="ECO:0000313" key="4">
    <source>
        <dbReference type="Proteomes" id="UP000256388"/>
    </source>
</evidence>